<dbReference type="EMBL" id="JAJVCY010000039">
    <property type="protein sequence ID" value="MCV3289968.1"/>
    <property type="molecule type" value="Genomic_DNA"/>
</dbReference>
<feature type="region of interest" description="Disordered" evidence="1">
    <location>
        <begin position="609"/>
        <end position="718"/>
    </location>
</feature>
<comment type="caution">
    <text evidence="3">The sequence shown here is derived from an EMBL/GenBank/DDBJ whole genome shotgun (WGS) entry which is preliminary data.</text>
</comment>
<name>A0AAW5RP55_AERME</name>
<feature type="compositionally biased region" description="Basic and acidic residues" evidence="1">
    <location>
        <begin position="549"/>
        <end position="561"/>
    </location>
</feature>
<feature type="compositionally biased region" description="Pro residues" evidence="1">
    <location>
        <begin position="653"/>
        <end position="666"/>
    </location>
</feature>
<protein>
    <submittedName>
        <fullName evidence="3">TraI domain-containing protein</fullName>
    </submittedName>
</protein>
<feature type="region of interest" description="Disordered" evidence="1">
    <location>
        <begin position="831"/>
        <end position="871"/>
    </location>
</feature>
<dbReference type="Proteomes" id="UP001208651">
    <property type="component" value="Unassembled WGS sequence"/>
</dbReference>
<dbReference type="InterPro" id="IPR011119">
    <property type="entry name" value="Unchr_helicase_relaxase_TraI"/>
</dbReference>
<sequence>MMELAFKLVAKCIRLFPKSKKVTRSDLLTEVKTVSGKTVVPNGVYYSPMPIIGIQLLSIDDVLAPHAKTINDIVKRSGLSDGHPQFNPNKLIHGVIWRTAEYVHLLPASEDYHHIEAGGLLSHSLEVAKTALGAAYNTDLPAKTHSDLETIRRSRYFYAVFIAALLHDIGKVFMDVRVYSVDNGNLMWEPRLESLTAWALKHGVNSYRVEYRPGRAKSHERAANYVLSAVLTNEAKEYLLACKTDDMFTEIDEAISHYAERDSYIAQALRQGDSYSTLQDIKGRHSRDTGRRNYSLATHFIHACQRLTPNWKINQRSGMVWTIGGDAYLAFPNALNTIMQDIAVHGVKAPKDVHEVYNLLVEQHIVEATDSTTRCSFWMPGEYTTEQAFTAQENIAIKRVGQDWIAVVKLKSVHYAFGSGVMPESRPGVLLLSREGNMLHFEKGKLYQPTAHTAKEMQARVKQREEKAKEEEAKLERLKVEREEQAIKEAREKAEAQVELERQQRAAAAANEQVETPAEQPPIATEPSGAQPATAESSEEAQVEAEVPCDPREPTEDDAMAHGDAQESVLAGASTNAATLVADAAQGVTGVENESATVVSDSAVEVASVETTADSVETPAIDQQRQDTSSGVQAVTPGGNAFSGGPNRLRNKPVPPVAAPAVPPQPDTTSESGQQPNSPQWSMSKRQRRLTEAQTAPAPHQAPESVRDEAQSNTGETEKATAWIEWVGNQRGEGKVLYHQVEGATYLRLTPLSQQLMQSPDAVLQTLNLAGTLARSQDKAGLPVVVQHEVAEGVFEAHCKLSASGEAILNKSTGKVWGGDEFKGVFWRSERDAERARKTETPLTEMDASTPDTATAMPTQQEGDPAPQQLDSHDHEQINLEALGSALDSSNHRLSEILRVHDVLKHRKTHRDNKKATVILDDNSTAYEAAFFEACADGVVSCHMKELKSFQRKIEGTLYYVVPPEF</sequence>
<feature type="compositionally biased region" description="Low complexity" evidence="1">
    <location>
        <begin position="505"/>
        <end position="515"/>
    </location>
</feature>
<dbReference type="AlphaFoldDB" id="A0AAW5RP55"/>
<evidence type="ECO:0000256" key="1">
    <source>
        <dbReference type="SAM" id="MobiDB-lite"/>
    </source>
</evidence>
<reference evidence="3" key="1">
    <citation type="submission" date="2022-01" db="EMBL/GenBank/DDBJ databases">
        <title>Comparison of Fish pathogen Aeromonas spp.</title>
        <authorList>
            <person name="Dubey S."/>
            <person name="Sorum H."/>
            <person name="Munangandu H.M."/>
        </authorList>
    </citation>
    <scope>NUCLEOTIDE SEQUENCE</scope>
    <source>
        <strain evidence="3">SD/21-15</strain>
    </source>
</reference>
<feature type="compositionally biased region" description="Basic and acidic residues" evidence="1">
    <location>
        <begin position="831"/>
        <end position="840"/>
    </location>
</feature>
<feature type="compositionally biased region" description="Polar residues" evidence="1">
    <location>
        <begin position="667"/>
        <end position="684"/>
    </location>
</feature>
<dbReference type="InterPro" id="IPR003607">
    <property type="entry name" value="HD/PDEase_dom"/>
</dbReference>
<dbReference type="SMART" id="SM00471">
    <property type="entry name" value="HDc"/>
    <property type="match status" value="1"/>
</dbReference>
<dbReference type="Gene3D" id="1.10.3210.40">
    <property type="match status" value="1"/>
</dbReference>
<dbReference type="CDD" id="cd00077">
    <property type="entry name" value="HDc"/>
    <property type="match status" value="1"/>
</dbReference>
<feature type="compositionally biased region" description="Polar residues" evidence="1">
    <location>
        <begin position="850"/>
        <end position="862"/>
    </location>
</feature>
<feature type="domain" description="HD/PDEase" evidence="2">
    <location>
        <begin position="116"/>
        <end position="384"/>
    </location>
</feature>
<evidence type="ECO:0000313" key="4">
    <source>
        <dbReference type="Proteomes" id="UP001208651"/>
    </source>
</evidence>
<dbReference type="SUPFAM" id="SSF109604">
    <property type="entry name" value="HD-domain/PDEase-like"/>
    <property type="match status" value="1"/>
</dbReference>
<proteinExistence type="predicted"/>
<dbReference type="Pfam" id="PF07514">
    <property type="entry name" value="TraI_2"/>
    <property type="match status" value="1"/>
</dbReference>
<evidence type="ECO:0000313" key="3">
    <source>
        <dbReference type="EMBL" id="MCV3289968.1"/>
    </source>
</evidence>
<dbReference type="NCBIfam" id="NF041494">
    <property type="entry name" value="MobH"/>
    <property type="match status" value="1"/>
</dbReference>
<feature type="compositionally biased region" description="Polar residues" evidence="1">
    <location>
        <begin position="621"/>
        <end position="633"/>
    </location>
</feature>
<evidence type="ECO:0000259" key="2">
    <source>
        <dbReference type="SMART" id="SM00471"/>
    </source>
</evidence>
<dbReference type="RefSeq" id="WP_263685779.1">
    <property type="nucleotide sequence ID" value="NZ_JAJVCY010000039.1"/>
</dbReference>
<organism evidence="3 4">
    <name type="scientific">Aeromonas media</name>
    <dbReference type="NCBI Taxonomy" id="651"/>
    <lineage>
        <taxon>Bacteria</taxon>
        <taxon>Pseudomonadati</taxon>
        <taxon>Pseudomonadota</taxon>
        <taxon>Gammaproteobacteria</taxon>
        <taxon>Aeromonadales</taxon>
        <taxon>Aeromonadaceae</taxon>
        <taxon>Aeromonas</taxon>
    </lineage>
</organism>
<gene>
    <name evidence="3" type="ORF">LZT28_17210</name>
</gene>
<accession>A0AAW5RP55</accession>
<feature type="region of interest" description="Disordered" evidence="1">
    <location>
        <begin position="498"/>
        <end position="561"/>
    </location>
</feature>